<evidence type="ECO:0000256" key="4">
    <source>
        <dbReference type="ARBA" id="ARBA00023136"/>
    </source>
</evidence>
<dbReference type="InterPro" id="IPR029208">
    <property type="entry name" value="COX14"/>
</dbReference>
<reference evidence="8" key="1">
    <citation type="journal article" date="2020" name="Stud. Mycol.">
        <title>101 Dothideomycetes genomes: A test case for predicting lifestyles and emergence of pathogens.</title>
        <authorList>
            <person name="Haridas S."/>
            <person name="Albert R."/>
            <person name="Binder M."/>
            <person name="Bloem J."/>
            <person name="LaButti K."/>
            <person name="Salamov A."/>
            <person name="Andreopoulos B."/>
            <person name="Baker S."/>
            <person name="Barry K."/>
            <person name="Bills G."/>
            <person name="Bluhm B."/>
            <person name="Cannon C."/>
            <person name="Castanera R."/>
            <person name="Culley D."/>
            <person name="Daum C."/>
            <person name="Ezra D."/>
            <person name="Gonzalez J."/>
            <person name="Henrissat B."/>
            <person name="Kuo A."/>
            <person name="Liang C."/>
            <person name="Lipzen A."/>
            <person name="Lutzoni F."/>
            <person name="Magnuson J."/>
            <person name="Mondo S."/>
            <person name="Nolan M."/>
            <person name="Ohm R."/>
            <person name="Pangilinan J."/>
            <person name="Park H.-J."/>
            <person name="Ramirez L."/>
            <person name="Alfaro M."/>
            <person name="Sun H."/>
            <person name="Tritt A."/>
            <person name="Yoshinaga Y."/>
            <person name="Zwiers L.-H."/>
            <person name="Turgeon B."/>
            <person name="Goodwin S."/>
            <person name="Spatafora J."/>
            <person name="Crous P."/>
            <person name="Grigoriev I."/>
        </authorList>
    </citation>
    <scope>NUCLEOTIDE SEQUENCE [LARGE SCALE GENOMIC DNA]</scope>
    <source>
        <strain evidence="8">CECT 20119</strain>
    </source>
</reference>
<evidence type="ECO:0000256" key="5">
    <source>
        <dbReference type="SAM" id="MobiDB-lite"/>
    </source>
</evidence>
<keyword evidence="4 6" id="KW-0472">Membrane</keyword>
<comment type="subcellular location">
    <subcellularLocation>
        <location evidence="1">Membrane</location>
        <topology evidence="1">Single-pass membrane protein</topology>
    </subcellularLocation>
</comment>
<name>A0A6A6GL07_9PEZI</name>
<keyword evidence="2 6" id="KW-0812">Transmembrane</keyword>
<keyword evidence="3 6" id="KW-1133">Transmembrane helix</keyword>
<organism evidence="7 8">
    <name type="scientific">Elsinoe ampelina</name>
    <dbReference type="NCBI Taxonomy" id="302913"/>
    <lineage>
        <taxon>Eukaryota</taxon>
        <taxon>Fungi</taxon>
        <taxon>Dikarya</taxon>
        <taxon>Ascomycota</taxon>
        <taxon>Pezizomycotina</taxon>
        <taxon>Dothideomycetes</taxon>
        <taxon>Dothideomycetidae</taxon>
        <taxon>Myriangiales</taxon>
        <taxon>Elsinoaceae</taxon>
        <taxon>Elsinoe</taxon>
    </lineage>
</organism>
<dbReference type="EMBL" id="ML992502">
    <property type="protein sequence ID" value="KAF2226416.1"/>
    <property type="molecule type" value="Genomic_DNA"/>
</dbReference>
<dbReference type="GO" id="GO:0016020">
    <property type="term" value="C:membrane"/>
    <property type="evidence" value="ECO:0007669"/>
    <property type="project" value="UniProtKB-SubCell"/>
</dbReference>
<sequence length="266" mass="28951">MPRSASDATRFTATGPYATSKPSSVASSISIGPSAPQNETPQQKIARLRAAAAAAKRGQESSFDKLVRVGRVWADRAHRTTAWGLIGLTVVCGVFATFSIGDMLIHNRRKRKEWLQEQQEKSAKLLEEARTAAARGIANDDQMLLLNRERAAQEAEAERKAKKGIFSRAKEGLFGGLEKEEQQGGRIMAEVRATQQRTVAPPPAEQASGFLEDISPTVQTAVSKVKEGVRQPVTARIGGPLDRQAQASVDAISDQSRSWFNWVTGR</sequence>
<protein>
    <submittedName>
        <fullName evidence="7">Cytochrome oxidase c assembly-domain-containing protein</fullName>
    </submittedName>
</protein>
<feature type="transmembrane region" description="Helical" evidence="6">
    <location>
        <begin position="82"/>
        <end position="105"/>
    </location>
</feature>
<dbReference type="AlphaFoldDB" id="A0A6A6GL07"/>
<dbReference type="Pfam" id="PF14880">
    <property type="entry name" value="COX14"/>
    <property type="match status" value="1"/>
</dbReference>
<evidence type="ECO:0000256" key="1">
    <source>
        <dbReference type="ARBA" id="ARBA00004167"/>
    </source>
</evidence>
<proteinExistence type="predicted"/>
<dbReference type="Proteomes" id="UP000799538">
    <property type="component" value="Unassembled WGS sequence"/>
</dbReference>
<accession>A0A6A6GL07</accession>
<feature type="compositionally biased region" description="Low complexity" evidence="5">
    <location>
        <begin position="18"/>
        <end position="36"/>
    </location>
</feature>
<evidence type="ECO:0000313" key="8">
    <source>
        <dbReference type="Proteomes" id="UP000799538"/>
    </source>
</evidence>
<feature type="compositionally biased region" description="Polar residues" evidence="5">
    <location>
        <begin position="1"/>
        <end position="12"/>
    </location>
</feature>
<keyword evidence="8" id="KW-1185">Reference proteome</keyword>
<evidence type="ECO:0000256" key="6">
    <source>
        <dbReference type="SAM" id="Phobius"/>
    </source>
</evidence>
<feature type="region of interest" description="Disordered" evidence="5">
    <location>
        <begin position="1"/>
        <end position="42"/>
    </location>
</feature>
<gene>
    <name evidence="7" type="ORF">BDZ85DRAFT_293387</name>
</gene>
<evidence type="ECO:0000256" key="3">
    <source>
        <dbReference type="ARBA" id="ARBA00022989"/>
    </source>
</evidence>
<evidence type="ECO:0000313" key="7">
    <source>
        <dbReference type="EMBL" id="KAF2226416.1"/>
    </source>
</evidence>
<dbReference type="OrthoDB" id="4205486at2759"/>
<evidence type="ECO:0000256" key="2">
    <source>
        <dbReference type="ARBA" id="ARBA00022692"/>
    </source>
</evidence>